<keyword evidence="1" id="KW-0479">Metal-binding</keyword>
<evidence type="ECO:0000313" key="8">
    <source>
        <dbReference type="EMBL" id="KAL2788286.1"/>
    </source>
</evidence>
<proteinExistence type="predicted"/>
<evidence type="ECO:0000256" key="6">
    <source>
        <dbReference type="SAM" id="MobiDB-lite"/>
    </source>
</evidence>
<evidence type="ECO:0000256" key="5">
    <source>
        <dbReference type="ARBA" id="ARBA00023242"/>
    </source>
</evidence>
<dbReference type="SUPFAM" id="SSF57701">
    <property type="entry name" value="Zn2/Cys6 DNA-binding domain"/>
    <property type="match status" value="1"/>
</dbReference>
<evidence type="ECO:0000259" key="7">
    <source>
        <dbReference type="PROSITE" id="PS50048"/>
    </source>
</evidence>
<reference evidence="8 9" key="1">
    <citation type="submission" date="2024-07" db="EMBL/GenBank/DDBJ databases">
        <title>Section-level genome sequencing and comparative genomics of Aspergillus sections Usti and Cavernicolus.</title>
        <authorList>
            <consortium name="Lawrence Berkeley National Laboratory"/>
            <person name="Nybo J.L."/>
            <person name="Vesth T.C."/>
            <person name="Theobald S."/>
            <person name="Frisvad J.C."/>
            <person name="Larsen T.O."/>
            <person name="Kjaerboelling I."/>
            <person name="Rothschild-Mancinelli K."/>
            <person name="Lyhne E.K."/>
            <person name="Kogle M.E."/>
            <person name="Barry K."/>
            <person name="Clum A."/>
            <person name="Na H."/>
            <person name="Ledsgaard L."/>
            <person name="Lin J."/>
            <person name="Lipzen A."/>
            <person name="Kuo A."/>
            <person name="Riley R."/>
            <person name="Mondo S."/>
            <person name="Labutti K."/>
            <person name="Haridas S."/>
            <person name="Pangalinan J."/>
            <person name="Salamov A.A."/>
            <person name="Simmons B.A."/>
            <person name="Magnuson J.K."/>
            <person name="Chen J."/>
            <person name="Drula E."/>
            <person name="Henrissat B."/>
            <person name="Wiebenga A."/>
            <person name="Lubbers R.J."/>
            <person name="Gomes A.C."/>
            <person name="Makela M.R."/>
            <person name="Stajich J."/>
            <person name="Grigoriev I.V."/>
            <person name="Mortensen U.H."/>
            <person name="De Vries R.P."/>
            <person name="Baker S.E."/>
            <person name="Andersen M.R."/>
        </authorList>
    </citation>
    <scope>NUCLEOTIDE SEQUENCE [LARGE SCALE GENOMIC DNA]</scope>
    <source>
        <strain evidence="8 9">CBS 209.92</strain>
    </source>
</reference>
<keyword evidence="4" id="KW-0804">Transcription</keyword>
<keyword evidence="2" id="KW-0805">Transcription regulation</keyword>
<dbReference type="EMBL" id="JBFTWV010000082">
    <property type="protein sequence ID" value="KAL2788286.1"/>
    <property type="molecule type" value="Genomic_DNA"/>
</dbReference>
<comment type="caution">
    <text evidence="8">The sequence shown here is derived from an EMBL/GenBank/DDBJ whole genome shotgun (WGS) entry which is preliminary data.</text>
</comment>
<keyword evidence="9" id="KW-1185">Reference proteome</keyword>
<evidence type="ECO:0000256" key="4">
    <source>
        <dbReference type="ARBA" id="ARBA00023163"/>
    </source>
</evidence>
<evidence type="ECO:0000256" key="3">
    <source>
        <dbReference type="ARBA" id="ARBA00023125"/>
    </source>
</evidence>
<dbReference type="Pfam" id="PF00172">
    <property type="entry name" value="Zn_clus"/>
    <property type="match status" value="1"/>
</dbReference>
<feature type="compositionally biased region" description="Polar residues" evidence="6">
    <location>
        <begin position="441"/>
        <end position="457"/>
    </location>
</feature>
<dbReference type="Gene3D" id="4.10.240.10">
    <property type="entry name" value="Zn(2)-C6 fungal-type DNA-binding domain"/>
    <property type="match status" value="1"/>
</dbReference>
<dbReference type="SMART" id="SM00066">
    <property type="entry name" value="GAL4"/>
    <property type="match status" value="1"/>
</dbReference>
<accession>A0ABR4FYG9</accession>
<feature type="region of interest" description="Disordered" evidence="6">
    <location>
        <begin position="441"/>
        <end position="461"/>
    </location>
</feature>
<dbReference type="CDD" id="cd12148">
    <property type="entry name" value="fungal_TF_MHR"/>
    <property type="match status" value="1"/>
</dbReference>
<dbReference type="PROSITE" id="PS50048">
    <property type="entry name" value="ZN2_CY6_FUNGAL_2"/>
    <property type="match status" value="1"/>
</dbReference>
<dbReference type="CDD" id="cd00067">
    <property type="entry name" value="GAL4"/>
    <property type="match status" value="1"/>
</dbReference>
<evidence type="ECO:0000313" key="9">
    <source>
        <dbReference type="Proteomes" id="UP001610563"/>
    </source>
</evidence>
<dbReference type="InterPro" id="IPR007219">
    <property type="entry name" value="XnlR_reg_dom"/>
</dbReference>
<dbReference type="InterPro" id="IPR001138">
    <property type="entry name" value="Zn2Cys6_DnaBD"/>
</dbReference>
<dbReference type="Pfam" id="PF04082">
    <property type="entry name" value="Fungal_trans"/>
    <property type="match status" value="1"/>
</dbReference>
<dbReference type="PANTHER" id="PTHR46910:SF1">
    <property type="entry name" value="MISCELLANEOUS ZN(II)2CYS6 TRANSCRIPTION FACTOR (EUROFUNG)-RELATED"/>
    <property type="match status" value="1"/>
</dbReference>
<keyword evidence="5" id="KW-0539">Nucleus</keyword>
<evidence type="ECO:0000256" key="1">
    <source>
        <dbReference type="ARBA" id="ARBA00022723"/>
    </source>
</evidence>
<feature type="domain" description="Zn(2)-C6 fungal-type" evidence="7">
    <location>
        <begin position="9"/>
        <end position="38"/>
    </location>
</feature>
<evidence type="ECO:0000256" key="2">
    <source>
        <dbReference type="ARBA" id="ARBA00023015"/>
    </source>
</evidence>
<gene>
    <name evidence="8" type="ORF">BJX66DRAFT_340440</name>
</gene>
<name>A0ABR4FYG9_9EURO</name>
<sequence length="544" mass="59934">MASRATTQACELCRRRKVKCDGLPTCTNCHFAEAPCHYPPPKKRGPKTAQFQDVTPPGETLNSPSPATDVSARAEIGVAPPTARNPYSCPASSSPASYSTATNALFASPEIQIESAIRVHLDLLAGLHVATPSETAVSIANHCILLYTQYVFGTVPMCHEATLRVTTQRFFVLPSSIPDSAENQAWIFQCLAAGSGNSETEPIKALRNLTLLTALCAAVTYVVPESLVPTKHLTAPLFLRAARNMLSIYEDYDLEHPDSSSLTIRMFLSSAIQIATGSRGVAFHILNEACLIAMRMHLYDESAVQGQDPVEETILRNAFWQLYVCDKTVLVVKGRPVTIHEPLFESELTLQIRSQRPVSLFDHGHSTDNNINAGVLEDCLLDGFHVIRRLWTMAARVIQAVESTRERSWDAYPHPRESSNRAAQLSEAYFEMITLTNNPPLWTQSVQDSPRSSSGPTSMDKHLSDILQRQRTSYLITLHSIKVFVLSAVVEGNMTEIIGLSTEPLALAMRQVEQAQDFLNVLESVPFLHLQAEGEQCTSRHLAA</sequence>
<dbReference type="PROSITE" id="PS00463">
    <property type="entry name" value="ZN2_CY6_FUNGAL_1"/>
    <property type="match status" value="1"/>
</dbReference>
<protein>
    <recommendedName>
        <fullName evidence="7">Zn(2)-C6 fungal-type domain-containing protein</fullName>
    </recommendedName>
</protein>
<dbReference type="Proteomes" id="UP001610563">
    <property type="component" value="Unassembled WGS sequence"/>
</dbReference>
<dbReference type="InterPro" id="IPR050987">
    <property type="entry name" value="AtrR-like"/>
</dbReference>
<dbReference type="PANTHER" id="PTHR46910">
    <property type="entry name" value="TRANSCRIPTION FACTOR PDR1"/>
    <property type="match status" value="1"/>
</dbReference>
<feature type="region of interest" description="Disordered" evidence="6">
    <location>
        <begin position="41"/>
        <end position="70"/>
    </location>
</feature>
<dbReference type="InterPro" id="IPR036864">
    <property type="entry name" value="Zn2-C6_fun-type_DNA-bd_sf"/>
</dbReference>
<keyword evidence="3" id="KW-0238">DNA-binding</keyword>
<organism evidence="8 9">
    <name type="scientific">Aspergillus keveii</name>
    <dbReference type="NCBI Taxonomy" id="714993"/>
    <lineage>
        <taxon>Eukaryota</taxon>
        <taxon>Fungi</taxon>
        <taxon>Dikarya</taxon>
        <taxon>Ascomycota</taxon>
        <taxon>Pezizomycotina</taxon>
        <taxon>Eurotiomycetes</taxon>
        <taxon>Eurotiomycetidae</taxon>
        <taxon>Eurotiales</taxon>
        <taxon>Aspergillaceae</taxon>
        <taxon>Aspergillus</taxon>
        <taxon>Aspergillus subgen. Nidulantes</taxon>
    </lineage>
</organism>